<sequence length="505" mass="54938">MADALHTQPNGSFARTTVLAQLAAVRPLQCWAVEFARCLGFGAQALGHIELLVEEAFTSVMHSAFEAGESGEITLELQQRPGVLVIALQDKGLPLDLQQLEESEALYLSFRLLRGLSDGLSLINLGKAGKRLELLKNLPLSSVAPSVPEAEQPPPAQAVESAVVVSPPVALRLLEPQDALALAQLAYRTYGYTYVSDFYYPDKIRQQLASGLLQCCAVTLDDGRLIACLCLFYAHAGAKVAESGAAMVEPRYRGLNLFKQLKQFLIAHGQAQGLYGLVSEAVTIHPYTQKGNLSLGARETGVLLSYIPSHVVFNKIDDKLQGQRQSAVYFYTRLNPEPLRCVFAPAVYLPLIERIHVQTGLRRQLQPAPVAALQECQGASALTLRVRSELFNDAVITVHRTGNDAQALVTHHLQQLCEKKVDVVYMDLPMASPAAMALAGVLAGKGFLFAGVLPEQWEGEEAGDVLRLQYLNHIAFDASRVHAHSPHAQGLLQAIAQQYQAARGQ</sequence>
<protein>
    <submittedName>
        <fullName evidence="2">ATP-binding protein</fullName>
    </submittedName>
</protein>
<keyword evidence="3" id="KW-1185">Reference proteome</keyword>
<organism evidence="2 3">
    <name type="scientific">Comamonas denitrificans</name>
    <dbReference type="NCBI Taxonomy" id="117506"/>
    <lineage>
        <taxon>Bacteria</taxon>
        <taxon>Pseudomonadati</taxon>
        <taxon>Pseudomonadota</taxon>
        <taxon>Betaproteobacteria</taxon>
        <taxon>Burkholderiales</taxon>
        <taxon>Comamonadaceae</taxon>
        <taxon>Comamonas</taxon>
    </lineage>
</organism>
<dbReference type="SUPFAM" id="SSF55729">
    <property type="entry name" value="Acyl-CoA N-acyltransferases (Nat)"/>
    <property type="match status" value="1"/>
</dbReference>
<dbReference type="Gene3D" id="3.40.630.30">
    <property type="match status" value="1"/>
</dbReference>
<dbReference type="Proteomes" id="UP000664731">
    <property type="component" value="Unassembled WGS sequence"/>
</dbReference>
<dbReference type="Pfam" id="PF13581">
    <property type="entry name" value="HATPase_c_2"/>
    <property type="match status" value="1"/>
</dbReference>
<dbReference type="Gene3D" id="3.30.565.10">
    <property type="entry name" value="Histidine kinase-like ATPase, C-terminal domain"/>
    <property type="match status" value="1"/>
</dbReference>
<dbReference type="InterPro" id="IPR036890">
    <property type="entry name" value="HATPase_C_sf"/>
</dbReference>
<comment type="caution">
    <text evidence="2">The sequence shown here is derived from an EMBL/GenBank/DDBJ whole genome shotgun (WGS) entry which is preliminary data.</text>
</comment>
<evidence type="ECO:0000313" key="2">
    <source>
        <dbReference type="EMBL" id="MBO1250705.1"/>
    </source>
</evidence>
<dbReference type="GO" id="GO:0016747">
    <property type="term" value="F:acyltransferase activity, transferring groups other than amino-acyl groups"/>
    <property type="evidence" value="ECO:0007669"/>
    <property type="project" value="InterPro"/>
</dbReference>
<dbReference type="Pfam" id="PF00583">
    <property type="entry name" value="Acetyltransf_1"/>
    <property type="match status" value="1"/>
</dbReference>
<dbReference type="AlphaFoldDB" id="A0A939H2F5"/>
<dbReference type="EMBL" id="JAFNME010000039">
    <property type="protein sequence ID" value="MBO1250705.1"/>
    <property type="molecule type" value="Genomic_DNA"/>
</dbReference>
<dbReference type="GO" id="GO:0005524">
    <property type="term" value="F:ATP binding"/>
    <property type="evidence" value="ECO:0007669"/>
    <property type="project" value="UniProtKB-KW"/>
</dbReference>
<dbReference type="PROSITE" id="PS51186">
    <property type="entry name" value="GNAT"/>
    <property type="match status" value="1"/>
</dbReference>
<evidence type="ECO:0000259" key="1">
    <source>
        <dbReference type="PROSITE" id="PS51186"/>
    </source>
</evidence>
<dbReference type="CDD" id="cd16936">
    <property type="entry name" value="HATPase_RsbW-like"/>
    <property type="match status" value="1"/>
</dbReference>
<feature type="domain" description="N-acetyltransferase" evidence="1">
    <location>
        <begin position="169"/>
        <end position="318"/>
    </location>
</feature>
<dbReference type="RefSeq" id="WP_207576095.1">
    <property type="nucleotide sequence ID" value="NZ_JAFNME010000039.1"/>
</dbReference>
<dbReference type="InterPro" id="IPR016181">
    <property type="entry name" value="Acyl_CoA_acyltransferase"/>
</dbReference>
<keyword evidence="2" id="KW-0067">ATP-binding</keyword>
<evidence type="ECO:0000313" key="3">
    <source>
        <dbReference type="Proteomes" id="UP000664731"/>
    </source>
</evidence>
<keyword evidence="2" id="KW-0547">Nucleotide-binding</keyword>
<dbReference type="InterPro" id="IPR003594">
    <property type="entry name" value="HATPase_dom"/>
</dbReference>
<gene>
    <name evidence="2" type="ORF">J1777_12850</name>
</gene>
<reference evidence="2" key="1">
    <citation type="submission" date="2021-03" db="EMBL/GenBank/DDBJ databases">
        <title>Comamonas denitrificans.</title>
        <authorList>
            <person name="Finster K."/>
        </authorList>
    </citation>
    <scope>NUCLEOTIDE SEQUENCE</scope>
    <source>
        <strain evidence="2">MM2021_4</strain>
    </source>
</reference>
<accession>A0A939H2F5</accession>
<proteinExistence type="predicted"/>
<name>A0A939H2F5_9BURK</name>
<dbReference type="InterPro" id="IPR000182">
    <property type="entry name" value="GNAT_dom"/>
</dbReference>